<organism evidence="4 5">
    <name type="scientific">Lysobacter niastensis</name>
    <dbReference type="NCBI Taxonomy" id="380629"/>
    <lineage>
        <taxon>Bacteria</taxon>
        <taxon>Pseudomonadati</taxon>
        <taxon>Pseudomonadota</taxon>
        <taxon>Gammaproteobacteria</taxon>
        <taxon>Lysobacterales</taxon>
        <taxon>Lysobacteraceae</taxon>
        <taxon>Lysobacter</taxon>
    </lineage>
</organism>
<dbReference type="Gene3D" id="2.60.40.790">
    <property type="match status" value="1"/>
</dbReference>
<gene>
    <name evidence="4" type="ORF">IU514_12450</name>
</gene>
<dbReference type="SUPFAM" id="SSF49764">
    <property type="entry name" value="HSP20-like chaperones"/>
    <property type="match status" value="1"/>
</dbReference>
<keyword evidence="5" id="KW-1185">Reference proteome</keyword>
<dbReference type="InterPro" id="IPR008978">
    <property type="entry name" value="HSP20-like_chaperone"/>
</dbReference>
<dbReference type="PANTHER" id="PTHR11527">
    <property type="entry name" value="HEAT-SHOCK PROTEIN 20 FAMILY MEMBER"/>
    <property type="match status" value="1"/>
</dbReference>
<feature type="domain" description="SHSP" evidence="3">
    <location>
        <begin position="38"/>
        <end position="148"/>
    </location>
</feature>
<evidence type="ECO:0000313" key="5">
    <source>
        <dbReference type="Proteomes" id="UP001429984"/>
    </source>
</evidence>
<dbReference type="CDD" id="cd06464">
    <property type="entry name" value="ACD_sHsps-like"/>
    <property type="match status" value="1"/>
</dbReference>
<dbReference type="EMBL" id="JADLZT010000006">
    <property type="protein sequence ID" value="MBF6024836.1"/>
    <property type="molecule type" value="Genomic_DNA"/>
</dbReference>
<evidence type="ECO:0000313" key="4">
    <source>
        <dbReference type="EMBL" id="MBF6024836.1"/>
    </source>
</evidence>
<dbReference type="Proteomes" id="UP001429984">
    <property type="component" value="Unassembled WGS sequence"/>
</dbReference>
<protein>
    <submittedName>
        <fullName evidence="4">Hsp20/alpha crystallin family protein</fullName>
    </submittedName>
</protein>
<dbReference type="PROSITE" id="PS01031">
    <property type="entry name" value="SHSP"/>
    <property type="match status" value="1"/>
</dbReference>
<sequence>MAIPTRWHPIRQIARFDPFPELEDLVRSFGLHSPLARQYEHTLEMRMDVHEDDKGYRVTIDMPGVKKEDIDVSIEGNQVTVTAEVKREQGGEAEKELYSERYSGKAFRSFTVPSDIDSGSAEANYDGGVLRLVLPKKAGSPSRKLSVN</sequence>
<accession>A0ABS0B735</accession>
<proteinExistence type="inferred from homology"/>
<comment type="similarity">
    <text evidence="1 2">Belongs to the small heat shock protein (HSP20) family.</text>
</comment>
<dbReference type="InterPro" id="IPR002068">
    <property type="entry name" value="A-crystallin/Hsp20_dom"/>
</dbReference>
<dbReference type="InterPro" id="IPR031107">
    <property type="entry name" value="Small_HSP"/>
</dbReference>
<evidence type="ECO:0000259" key="3">
    <source>
        <dbReference type="PROSITE" id="PS01031"/>
    </source>
</evidence>
<reference evidence="4 5" key="1">
    <citation type="submission" date="2020-11" db="EMBL/GenBank/DDBJ databases">
        <title>Draft Genome Sequence and Secondary Metabolite Biosynthetic Potential of the Lysobacter niastensis Type strain DSM 18481.</title>
        <authorList>
            <person name="Turrini P."/>
            <person name="Artuso I."/>
            <person name="Tescari M."/>
            <person name="Lugli G.A."/>
            <person name="Frangipani E."/>
            <person name="Ventura M."/>
            <person name="Visca P."/>
        </authorList>
    </citation>
    <scope>NUCLEOTIDE SEQUENCE [LARGE SCALE GENOMIC DNA]</scope>
    <source>
        <strain evidence="4 5">DSM 18481</strain>
    </source>
</reference>
<dbReference type="Pfam" id="PF00011">
    <property type="entry name" value="HSP20"/>
    <property type="match status" value="1"/>
</dbReference>
<evidence type="ECO:0000256" key="1">
    <source>
        <dbReference type="PROSITE-ProRule" id="PRU00285"/>
    </source>
</evidence>
<evidence type="ECO:0000256" key="2">
    <source>
        <dbReference type="RuleBase" id="RU003616"/>
    </source>
</evidence>
<name>A0ABS0B735_9GAMM</name>
<comment type="caution">
    <text evidence="4">The sequence shown here is derived from an EMBL/GenBank/DDBJ whole genome shotgun (WGS) entry which is preliminary data.</text>
</comment>
<dbReference type="RefSeq" id="WP_194931421.1">
    <property type="nucleotide sequence ID" value="NZ_JADLZT010000006.1"/>
</dbReference>